<evidence type="ECO:0000256" key="1">
    <source>
        <dbReference type="SAM" id="MobiDB-lite"/>
    </source>
</evidence>
<evidence type="ECO:0008006" key="4">
    <source>
        <dbReference type="Google" id="ProtNLM"/>
    </source>
</evidence>
<proteinExistence type="predicted"/>
<reference evidence="3" key="1">
    <citation type="journal article" date="2015" name="Proc. Natl. Acad. Sci. U.S.A.">
        <title>Genome sequence of the Asian Tiger mosquito, Aedes albopictus, reveals insights into its biology, genetics, and evolution.</title>
        <authorList>
            <person name="Chen X.G."/>
            <person name="Jiang X."/>
            <person name="Gu J."/>
            <person name="Xu M."/>
            <person name="Wu Y."/>
            <person name="Deng Y."/>
            <person name="Zhang C."/>
            <person name="Bonizzoni M."/>
            <person name="Dermauw W."/>
            <person name="Vontas J."/>
            <person name="Armbruster P."/>
            <person name="Huang X."/>
            <person name="Yang Y."/>
            <person name="Zhang H."/>
            <person name="He W."/>
            <person name="Peng H."/>
            <person name="Liu Y."/>
            <person name="Wu K."/>
            <person name="Chen J."/>
            <person name="Lirakis M."/>
            <person name="Topalis P."/>
            <person name="Van Leeuwen T."/>
            <person name="Hall A.B."/>
            <person name="Jiang X."/>
            <person name="Thorpe C."/>
            <person name="Mueller R.L."/>
            <person name="Sun C."/>
            <person name="Waterhouse R.M."/>
            <person name="Yan G."/>
            <person name="Tu Z.J."/>
            <person name="Fang X."/>
            <person name="James A.A."/>
        </authorList>
    </citation>
    <scope>NUCLEOTIDE SEQUENCE [LARGE SCALE GENOMIC DNA]</scope>
    <source>
        <strain evidence="3">Foshan</strain>
    </source>
</reference>
<dbReference type="InterPro" id="IPR032675">
    <property type="entry name" value="LRR_dom_sf"/>
</dbReference>
<sequence length="750" mass="85657">MNWRVNDEYTHSDHQAICYSVGQRNPNAIQRSRTYVRKWKTKAFYKDLFVEALRVDSDTPDQNTGILLRGLKKSVQDTETGFTAEARKTTGGSRDPPSICLLDTLGKLLEKVILNRVEPFTEGEHRLSQLQFGRKSRRCILSGRSWRGSRRRPKRREEEMALRGGKKIDAGQSNKNTDGVAEEVKERSLHSASTHRSGPTTWRIPLLQGGQSASLADDDKVAHKSVSGPSPLIEVPIWLEANSHRERPNATAQRCWRLIRLLLGRDPPVSTARWYSDGSGCSTIGHHPVEVILLSQVLCSIFDKLSGRERRPLHLVCRRWSEILATKHFVGSRTLKLTADNVDLLEQCDKFTSVSIRDNDSSPKSVNRRIFLSSLRRVLLREGINDQLEDLTLKDAQSDLLQEFFGECGGEVCRLSNLKSLTICCFEYCDVSLIRSWSISRHLTKLHITVGKTEELRLIQCVAEQLEELFVESNKLQLMLECCNVTGFEKLRTLKLKSDTFFPDRFSCASEIGENFVKTLGRLKNLVIGFRHNDFLLGYAHVLRHCRKLKSLSILGADLCIEACNAIANLHCLRKLELLLRIEKGKGLRAWNLQSLEVLHTYVENLAPLGHNLPALSTIRISNHTIREGRFSVRPVERAYLQRYFNHFESITKLFLYDVYLEEDLLHQFPNMTAVKEIILRCVRTSSLVLDIIYERAPRVFKVYFWDCCFLVSPRAKIASFEALRLLLPRACISHSSSKIIAVDYEQILS</sequence>
<dbReference type="EnsemblMetazoa" id="AALFPA23_007245.R9596">
    <property type="protein sequence ID" value="AALFPA23_007245.P9596"/>
    <property type="gene ID" value="AALFPA23_007245"/>
</dbReference>
<feature type="compositionally biased region" description="Basic and acidic residues" evidence="1">
    <location>
        <begin position="155"/>
        <end position="169"/>
    </location>
</feature>
<dbReference type="RefSeq" id="XP_062703519.1">
    <property type="nucleotide sequence ID" value="XM_062847535.1"/>
</dbReference>
<feature type="region of interest" description="Disordered" evidence="1">
    <location>
        <begin position="143"/>
        <end position="204"/>
    </location>
</feature>
<name>A0ABM1YA70_AEDAL</name>
<evidence type="ECO:0000313" key="3">
    <source>
        <dbReference type="Proteomes" id="UP000069940"/>
    </source>
</evidence>
<dbReference type="Proteomes" id="UP000069940">
    <property type="component" value="Unassembled WGS sequence"/>
</dbReference>
<organism evidence="2 3">
    <name type="scientific">Aedes albopictus</name>
    <name type="common">Asian tiger mosquito</name>
    <name type="synonym">Stegomyia albopicta</name>
    <dbReference type="NCBI Taxonomy" id="7160"/>
    <lineage>
        <taxon>Eukaryota</taxon>
        <taxon>Metazoa</taxon>
        <taxon>Ecdysozoa</taxon>
        <taxon>Arthropoda</taxon>
        <taxon>Hexapoda</taxon>
        <taxon>Insecta</taxon>
        <taxon>Pterygota</taxon>
        <taxon>Neoptera</taxon>
        <taxon>Endopterygota</taxon>
        <taxon>Diptera</taxon>
        <taxon>Nematocera</taxon>
        <taxon>Culicoidea</taxon>
        <taxon>Culicidae</taxon>
        <taxon>Culicinae</taxon>
        <taxon>Aedini</taxon>
        <taxon>Aedes</taxon>
        <taxon>Stegomyia</taxon>
    </lineage>
</organism>
<dbReference type="GeneID" id="109429739"/>
<feature type="compositionally biased region" description="Polar residues" evidence="1">
    <location>
        <begin position="190"/>
        <end position="200"/>
    </location>
</feature>
<keyword evidence="3" id="KW-1185">Reference proteome</keyword>
<evidence type="ECO:0000313" key="2">
    <source>
        <dbReference type="EnsemblMetazoa" id="AALFPA23_007245.P9596"/>
    </source>
</evidence>
<protein>
    <recommendedName>
        <fullName evidence="4">F-box domain-containing protein</fullName>
    </recommendedName>
</protein>
<reference evidence="2" key="2">
    <citation type="submission" date="2025-05" db="UniProtKB">
        <authorList>
            <consortium name="EnsemblMetazoa"/>
        </authorList>
    </citation>
    <scope>IDENTIFICATION</scope>
    <source>
        <strain evidence="2">Foshan</strain>
    </source>
</reference>
<dbReference type="SUPFAM" id="SSF52058">
    <property type="entry name" value="L domain-like"/>
    <property type="match status" value="1"/>
</dbReference>
<dbReference type="Gene3D" id="3.80.10.10">
    <property type="entry name" value="Ribonuclease Inhibitor"/>
    <property type="match status" value="1"/>
</dbReference>
<accession>A0ABM1YA70</accession>